<keyword evidence="3" id="KW-1185">Reference proteome</keyword>
<evidence type="ECO:0000313" key="3">
    <source>
        <dbReference type="Proteomes" id="UP000317010"/>
    </source>
</evidence>
<dbReference type="Proteomes" id="UP000317010">
    <property type="component" value="Unassembled WGS sequence"/>
</dbReference>
<evidence type="ECO:0000313" key="2">
    <source>
        <dbReference type="EMBL" id="TWJ03283.1"/>
    </source>
</evidence>
<organism evidence="2 3">
    <name type="scientific">Mucilaginibacter frigoritolerans</name>
    <dbReference type="NCBI Taxonomy" id="652788"/>
    <lineage>
        <taxon>Bacteria</taxon>
        <taxon>Pseudomonadati</taxon>
        <taxon>Bacteroidota</taxon>
        <taxon>Sphingobacteriia</taxon>
        <taxon>Sphingobacteriales</taxon>
        <taxon>Sphingobacteriaceae</taxon>
        <taxon>Mucilaginibacter</taxon>
    </lineage>
</organism>
<evidence type="ECO:0000256" key="1">
    <source>
        <dbReference type="SAM" id="Phobius"/>
    </source>
</evidence>
<reference evidence="2 3" key="1">
    <citation type="submission" date="2019-07" db="EMBL/GenBank/DDBJ databases">
        <title>Genomic Encyclopedia of Archaeal and Bacterial Type Strains, Phase II (KMG-II): from individual species to whole genera.</title>
        <authorList>
            <person name="Goeker M."/>
        </authorList>
    </citation>
    <scope>NUCLEOTIDE SEQUENCE [LARGE SCALE GENOMIC DNA]</scope>
    <source>
        <strain evidence="2 3">ATCC BAA-1854</strain>
    </source>
</reference>
<dbReference type="RefSeq" id="WP_144909866.1">
    <property type="nucleotide sequence ID" value="NZ_VLLI01000002.1"/>
</dbReference>
<keyword evidence="1" id="KW-0812">Transmembrane</keyword>
<protein>
    <submittedName>
        <fullName evidence="2">Uncharacterized protein</fullName>
    </submittedName>
</protein>
<sequence length="63" mass="6917">MTHHHKEEETNVTGLYALIGLLSGAFVGLILESSFVWIPVLAIFGFLFAGFFYNTLVKGRGDA</sequence>
<accession>A0A562UBV6</accession>
<dbReference type="EMBL" id="VLLI01000002">
    <property type="protein sequence ID" value="TWJ03283.1"/>
    <property type="molecule type" value="Genomic_DNA"/>
</dbReference>
<comment type="caution">
    <text evidence="2">The sequence shown here is derived from an EMBL/GenBank/DDBJ whole genome shotgun (WGS) entry which is preliminary data.</text>
</comment>
<keyword evidence="1" id="KW-0472">Membrane</keyword>
<feature type="transmembrane region" description="Helical" evidence="1">
    <location>
        <begin position="37"/>
        <end position="57"/>
    </location>
</feature>
<gene>
    <name evidence="2" type="ORF">JN11_00820</name>
</gene>
<proteinExistence type="predicted"/>
<dbReference type="OrthoDB" id="798881at2"/>
<feature type="transmembrane region" description="Helical" evidence="1">
    <location>
        <begin position="12"/>
        <end position="31"/>
    </location>
</feature>
<dbReference type="AlphaFoldDB" id="A0A562UBV6"/>
<name>A0A562UBV6_9SPHI</name>
<keyword evidence="1" id="KW-1133">Transmembrane helix</keyword>